<evidence type="ECO:0000256" key="6">
    <source>
        <dbReference type="HAMAP-Rule" id="MF_01659"/>
    </source>
</evidence>
<dbReference type="InterPro" id="IPR012001">
    <property type="entry name" value="Thiamin_PyroP_enz_TPP-bd_dom"/>
</dbReference>
<dbReference type="PANTHER" id="PTHR42916:SF1">
    <property type="entry name" value="PROTEIN PHYLLO, CHLOROPLASTIC"/>
    <property type="match status" value="1"/>
</dbReference>
<dbReference type="UniPathway" id="UPA00079"/>
<dbReference type="GO" id="GO:0030145">
    <property type="term" value="F:manganese ion binding"/>
    <property type="evidence" value="ECO:0007669"/>
    <property type="project" value="UniProtKB-UniRule"/>
</dbReference>
<dbReference type="EC" id="2.2.1.9" evidence="6"/>
<dbReference type="Proteomes" id="UP000541033">
    <property type="component" value="Unassembled WGS sequence"/>
</dbReference>
<comment type="subunit">
    <text evidence="6">Homodimer.</text>
</comment>
<dbReference type="Gene3D" id="3.40.50.1220">
    <property type="entry name" value="TPP-binding domain"/>
    <property type="match status" value="1"/>
</dbReference>
<evidence type="ECO:0000256" key="5">
    <source>
        <dbReference type="ARBA" id="ARBA00023211"/>
    </source>
</evidence>
<gene>
    <name evidence="6" type="primary">menD</name>
    <name evidence="8" type="ORF">FHX76_001972</name>
</gene>
<evidence type="ECO:0000256" key="3">
    <source>
        <dbReference type="ARBA" id="ARBA00022842"/>
    </source>
</evidence>
<evidence type="ECO:0000256" key="1">
    <source>
        <dbReference type="ARBA" id="ARBA00022679"/>
    </source>
</evidence>
<protein>
    <recommendedName>
        <fullName evidence="6">2-succinyl-5-enolpyruvyl-6-hydroxy-3-cyclohexene-1-carboxylate synthase</fullName>
        <shortName evidence="6">SEPHCHC synthase</shortName>
        <ecNumber evidence="6">2.2.1.9</ecNumber>
    </recommendedName>
    <alternativeName>
        <fullName evidence="6">Menaquinone biosynthesis protein MenD</fullName>
    </alternativeName>
</protein>
<feature type="domain" description="Thiamine pyrophosphate enzyme N-terminal TPP-binding" evidence="7">
    <location>
        <begin position="9"/>
        <end position="120"/>
    </location>
</feature>
<keyword evidence="9" id="KW-1185">Reference proteome</keyword>
<evidence type="ECO:0000256" key="4">
    <source>
        <dbReference type="ARBA" id="ARBA00023052"/>
    </source>
</evidence>
<dbReference type="UniPathway" id="UPA01057">
    <property type="reaction ID" value="UER00164"/>
</dbReference>
<dbReference type="GO" id="GO:0009234">
    <property type="term" value="P:menaquinone biosynthetic process"/>
    <property type="evidence" value="ECO:0007669"/>
    <property type="project" value="UniProtKB-UniRule"/>
</dbReference>
<dbReference type="CDD" id="cd02009">
    <property type="entry name" value="TPP_SHCHC_synthase"/>
    <property type="match status" value="1"/>
</dbReference>
<dbReference type="GO" id="GO:0070204">
    <property type="term" value="F:2-succinyl-5-enolpyruvyl-6-hydroxy-3-cyclohexene-1-carboxylic-acid synthase activity"/>
    <property type="evidence" value="ECO:0007669"/>
    <property type="project" value="UniProtKB-UniRule"/>
</dbReference>
<comment type="similarity">
    <text evidence="6">Belongs to the TPP enzyme family. MenD subfamily.</text>
</comment>
<name>A0A7X5R1V7_9MICO</name>
<dbReference type="PANTHER" id="PTHR42916">
    <property type="entry name" value="2-SUCCINYL-5-ENOLPYRUVYL-6-HYDROXY-3-CYCLOHEXENE-1-CARBOXYLATE SYNTHASE"/>
    <property type="match status" value="1"/>
</dbReference>
<comment type="cofactor">
    <cofactor evidence="6">
        <name>Mg(2+)</name>
        <dbReference type="ChEBI" id="CHEBI:18420"/>
    </cofactor>
    <cofactor evidence="6">
        <name>Mn(2+)</name>
        <dbReference type="ChEBI" id="CHEBI:29035"/>
    </cofactor>
</comment>
<dbReference type="HAMAP" id="MF_01659">
    <property type="entry name" value="MenD"/>
    <property type="match status" value="1"/>
</dbReference>
<keyword evidence="6" id="KW-0474">Menaquinone biosynthesis</keyword>
<organism evidence="8 9">
    <name type="scientific">Lysinibacter cavernae</name>
    <dbReference type="NCBI Taxonomy" id="1640652"/>
    <lineage>
        <taxon>Bacteria</taxon>
        <taxon>Bacillati</taxon>
        <taxon>Actinomycetota</taxon>
        <taxon>Actinomycetes</taxon>
        <taxon>Micrococcales</taxon>
        <taxon>Microbacteriaceae</taxon>
        <taxon>Lysinibacter</taxon>
    </lineage>
</organism>
<dbReference type="EMBL" id="JAAMOX010000002">
    <property type="protein sequence ID" value="NIH54076.1"/>
    <property type="molecule type" value="Genomic_DNA"/>
</dbReference>
<dbReference type="InterPro" id="IPR029061">
    <property type="entry name" value="THDP-binding"/>
</dbReference>
<evidence type="ECO:0000313" key="8">
    <source>
        <dbReference type="EMBL" id="NIH54076.1"/>
    </source>
</evidence>
<comment type="caution">
    <text evidence="8">The sequence shown here is derived from an EMBL/GenBank/DDBJ whole genome shotgun (WGS) entry which is preliminary data.</text>
</comment>
<comment type="cofactor">
    <cofactor evidence="6">
        <name>thiamine diphosphate</name>
        <dbReference type="ChEBI" id="CHEBI:58937"/>
    </cofactor>
    <text evidence="6">Binds 1 thiamine pyrophosphate per subunit.</text>
</comment>
<sequence length="621" mass="65589">MTSAPASDFAAALLATLIHEGVRDVVVCPGSRSQAIALAAAAFEAENALSVHVRVDERSAGFFALGLARELGRPVAVVTTSGTAVANLHPAVLEAHHSLVPLIVITADRPDQMRGIRSNQTTHQAHLFGEANRWSIDHPAPVGAADEAKQARQIAIRAVAESLGVVTRNPGPVQLNLAFVEPLSGSIPDAAAALAAAAEGLKADAAAAELLGDVELELSDAVATDDFDEVSADLGIEHDPHLGDGFAHVDSVMLSAVGWPDPRIDAYVHDDSRVSVVVAGTGAGAEAESFARSAGLPLLAEVSSGARFGRETIVHYRELLREPEVLEQIERVIVFGHPTLSREIPQLIARPGVETIVIAPIGNELYNPGHQATVFARAAVVAEGYDKSVGRSWLGLWVVNDRALIAETTTVHEPNLDAARETGYKERSEYAKAQVAVLREPVSRELLTESVWRATWPHDRLVVGASRLVRVLDGIAPGRNIRVISNRGLAGIDGTVATALGVADGSQRGEQPGATRVILGDLTLLHDVGSLLLTEGEAVPRLQLFVGNDNGGTIFDGLEVAATAPPSLFDRVMLTPHAVSIESLATAYGWSYTRVTNRGELEKLLTVPVTGPSLVEVSLPR</sequence>
<comment type="catalytic activity">
    <reaction evidence="6">
        <text>isochorismate + 2-oxoglutarate + H(+) = 5-enolpyruvoyl-6-hydroxy-2-succinyl-cyclohex-3-ene-1-carboxylate + CO2</text>
        <dbReference type="Rhea" id="RHEA:25593"/>
        <dbReference type="ChEBI" id="CHEBI:15378"/>
        <dbReference type="ChEBI" id="CHEBI:16526"/>
        <dbReference type="ChEBI" id="CHEBI:16810"/>
        <dbReference type="ChEBI" id="CHEBI:29780"/>
        <dbReference type="ChEBI" id="CHEBI:58818"/>
        <dbReference type="EC" id="2.2.1.9"/>
    </reaction>
</comment>
<keyword evidence="1 6" id="KW-0808">Transferase</keyword>
<dbReference type="GO" id="GO:0000287">
    <property type="term" value="F:magnesium ion binding"/>
    <property type="evidence" value="ECO:0007669"/>
    <property type="project" value="UniProtKB-UniRule"/>
</dbReference>
<dbReference type="AlphaFoldDB" id="A0A7X5R1V7"/>
<accession>A0A7X5R1V7</accession>
<reference evidence="8 9" key="1">
    <citation type="submission" date="2020-02" db="EMBL/GenBank/DDBJ databases">
        <title>Sequencing the genomes of 1000 actinobacteria strains.</title>
        <authorList>
            <person name="Klenk H.-P."/>
        </authorList>
    </citation>
    <scope>NUCLEOTIDE SEQUENCE [LARGE SCALE GENOMIC DNA]</scope>
    <source>
        <strain evidence="8 9">DSM 27960</strain>
    </source>
</reference>
<keyword evidence="5 6" id="KW-0464">Manganese</keyword>
<dbReference type="Gene3D" id="3.40.50.970">
    <property type="match status" value="2"/>
</dbReference>
<dbReference type="GO" id="GO:0030976">
    <property type="term" value="F:thiamine pyrophosphate binding"/>
    <property type="evidence" value="ECO:0007669"/>
    <property type="project" value="UniProtKB-UniRule"/>
</dbReference>
<dbReference type="SUPFAM" id="SSF52518">
    <property type="entry name" value="Thiamin diphosphate-binding fold (THDP-binding)"/>
    <property type="match status" value="2"/>
</dbReference>
<evidence type="ECO:0000313" key="9">
    <source>
        <dbReference type="Proteomes" id="UP000541033"/>
    </source>
</evidence>
<keyword evidence="2 6" id="KW-0479">Metal-binding</keyword>
<keyword evidence="4 6" id="KW-0786">Thiamine pyrophosphate</keyword>
<proteinExistence type="inferred from homology"/>
<evidence type="ECO:0000256" key="2">
    <source>
        <dbReference type="ARBA" id="ARBA00022723"/>
    </source>
</evidence>
<dbReference type="PIRSF" id="PIRSF004983">
    <property type="entry name" value="MenD"/>
    <property type="match status" value="1"/>
</dbReference>
<evidence type="ECO:0000259" key="7">
    <source>
        <dbReference type="Pfam" id="PF02776"/>
    </source>
</evidence>
<comment type="pathway">
    <text evidence="6">Quinol/quinone metabolism; menaquinone biosynthesis.</text>
</comment>
<dbReference type="InterPro" id="IPR004433">
    <property type="entry name" value="MenaQ_synth_MenD"/>
</dbReference>
<dbReference type="Pfam" id="PF02776">
    <property type="entry name" value="TPP_enzyme_N"/>
    <property type="match status" value="1"/>
</dbReference>
<comment type="pathway">
    <text evidence="6">Quinol/quinone metabolism; 1,4-dihydroxy-2-naphthoate biosynthesis; 1,4-dihydroxy-2-naphthoate from chorismate: step 2/7.</text>
</comment>
<dbReference type="RefSeq" id="WP_167150500.1">
    <property type="nucleotide sequence ID" value="NZ_JAAMOX010000002.1"/>
</dbReference>
<dbReference type="CDD" id="cd07037">
    <property type="entry name" value="TPP_PYR_MenD"/>
    <property type="match status" value="1"/>
</dbReference>
<keyword evidence="3 6" id="KW-0460">Magnesium</keyword>
<comment type="function">
    <text evidence="6">Catalyzes the thiamine diphosphate-dependent decarboxylation of 2-oxoglutarate and the subsequent addition of the resulting succinic semialdehyde-thiamine pyrophosphate anion to isochorismate to yield 2-succinyl-5-enolpyruvyl-6-hydroxy-3-cyclohexene-1-carboxylate (SEPHCHC).</text>
</comment>